<dbReference type="Pfam" id="PF07963">
    <property type="entry name" value="N_methyl"/>
    <property type="match status" value="1"/>
</dbReference>
<dbReference type="Proteomes" id="UP000824044">
    <property type="component" value="Unassembled WGS sequence"/>
</dbReference>
<reference evidence="2" key="1">
    <citation type="journal article" date="2021" name="PeerJ">
        <title>Extensive microbial diversity within the chicken gut microbiome revealed by metagenomics and culture.</title>
        <authorList>
            <person name="Gilroy R."/>
            <person name="Ravi A."/>
            <person name="Getino M."/>
            <person name="Pursley I."/>
            <person name="Horton D.L."/>
            <person name="Alikhan N.F."/>
            <person name="Baker D."/>
            <person name="Gharbi K."/>
            <person name="Hall N."/>
            <person name="Watson M."/>
            <person name="Adriaenssens E.M."/>
            <person name="Foster-Nyarko E."/>
            <person name="Jarju S."/>
            <person name="Secka A."/>
            <person name="Antonio M."/>
            <person name="Oren A."/>
            <person name="Chaudhuri R.R."/>
            <person name="La Ragione R."/>
            <person name="Hildebrand F."/>
            <person name="Pallen M.J."/>
        </authorList>
    </citation>
    <scope>NUCLEOTIDE SEQUENCE</scope>
    <source>
        <strain evidence="2">CHK33-5263</strain>
    </source>
</reference>
<dbReference type="EMBL" id="DXBS01000109">
    <property type="protein sequence ID" value="HIZ24917.1"/>
    <property type="molecule type" value="Genomic_DNA"/>
</dbReference>
<name>A0A9D2IWE3_9FIRM</name>
<proteinExistence type="predicted"/>
<dbReference type="InterPro" id="IPR012902">
    <property type="entry name" value="N_methyl_site"/>
</dbReference>
<keyword evidence="1" id="KW-0472">Membrane</keyword>
<reference evidence="2" key="2">
    <citation type="submission" date="2021-04" db="EMBL/GenBank/DDBJ databases">
        <authorList>
            <person name="Gilroy R."/>
        </authorList>
    </citation>
    <scope>NUCLEOTIDE SEQUENCE</scope>
    <source>
        <strain evidence="2">CHK33-5263</strain>
    </source>
</reference>
<keyword evidence="1" id="KW-1133">Transmembrane helix</keyword>
<organism evidence="2 3">
    <name type="scientific">Candidatus Gallimonas intestinigallinarum</name>
    <dbReference type="NCBI Taxonomy" id="2838604"/>
    <lineage>
        <taxon>Bacteria</taxon>
        <taxon>Bacillati</taxon>
        <taxon>Bacillota</taxon>
        <taxon>Clostridia</taxon>
        <taxon>Candidatus Gallimonas</taxon>
    </lineage>
</organism>
<evidence type="ECO:0000256" key="1">
    <source>
        <dbReference type="SAM" id="Phobius"/>
    </source>
</evidence>
<protein>
    <submittedName>
        <fullName evidence="2">Type II secretion system GspH family protein</fullName>
    </submittedName>
</protein>
<keyword evidence="1" id="KW-0812">Transmembrane</keyword>
<gene>
    <name evidence="2" type="ORF">H9812_05560</name>
</gene>
<dbReference type="SUPFAM" id="SSF54523">
    <property type="entry name" value="Pili subunits"/>
    <property type="match status" value="1"/>
</dbReference>
<dbReference type="Gene3D" id="3.30.700.10">
    <property type="entry name" value="Glycoprotein, Type 4 Pilin"/>
    <property type="match status" value="1"/>
</dbReference>
<dbReference type="InterPro" id="IPR045584">
    <property type="entry name" value="Pilin-like"/>
</dbReference>
<evidence type="ECO:0000313" key="2">
    <source>
        <dbReference type="EMBL" id="HIZ24917.1"/>
    </source>
</evidence>
<dbReference type="NCBIfam" id="TIGR02532">
    <property type="entry name" value="IV_pilin_GFxxxE"/>
    <property type="match status" value="1"/>
</dbReference>
<sequence>MKTFLKKAKRGFTITELVIVIAVIAVLMAVLLPVLFDSIAEDREETAITQGRTEWGIYSAVADIPEADEEQNYLVEVTVDGTTMYFWVISGTFVELPISEKPESTQVTFYGTDAATTLTVTDTQVNTGDGYRAVYENVKIYALSAGN</sequence>
<feature type="transmembrane region" description="Helical" evidence="1">
    <location>
        <begin position="12"/>
        <end position="36"/>
    </location>
</feature>
<evidence type="ECO:0000313" key="3">
    <source>
        <dbReference type="Proteomes" id="UP000824044"/>
    </source>
</evidence>
<dbReference type="AlphaFoldDB" id="A0A9D2IWE3"/>
<accession>A0A9D2IWE3</accession>
<comment type="caution">
    <text evidence="2">The sequence shown here is derived from an EMBL/GenBank/DDBJ whole genome shotgun (WGS) entry which is preliminary data.</text>
</comment>